<evidence type="ECO:0000256" key="1">
    <source>
        <dbReference type="SAM" id="SignalP"/>
    </source>
</evidence>
<keyword evidence="1" id="KW-0732">Signal</keyword>
<accession>A0A2Z6ZRU0</accession>
<dbReference type="Proteomes" id="UP000250235">
    <property type="component" value="Unassembled WGS sequence"/>
</dbReference>
<sequence>MGNQGFLLASALFCCLVAACYGVTFSSLQGQKTLVVTASPTNGQGNPSPCKNFNPNGIQTFVFFL</sequence>
<evidence type="ECO:0000313" key="2">
    <source>
        <dbReference type="EMBL" id="KZT75852.1"/>
    </source>
</evidence>
<dbReference type="EMBL" id="KV183653">
    <property type="protein sequence ID" value="KZT75852.1"/>
    <property type="molecule type" value="Genomic_DNA"/>
</dbReference>
<feature type="chain" id="PRO_5016326541" evidence="1">
    <location>
        <begin position="23"/>
        <end position="65"/>
    </location>
</feature>
<gene>
    <name evidence="2" type="ORF">F511_47123</name>
</gene>
<organism evidence="2 3">
    <name type="scientific">Dorcoceras hygrometricum</name>
    <dbReference type="NCBI Taxonomy" id="472368"/>
    <lineage>
        <taxon>Eukaryota</taxon>
        <taxon>Viridiplantae</taxon>
        <taxon>Streptophyta</taxon>
        <taxon>Embryophyta</taxon>
        <taxon>Tracheophyta</taxon>
        <taxon>Spermatophyta</taxon>
        <taxon>Magnoliopsida</taxon>
        <taxon>eudicotyledons</taxon>
        <taxon>Gunneridae</taxon>
        <taxon>Pentapetalae</taxon>
        <taxon>asterids</taxon>
        <taxon>lamiids</taxon>
        <taxon>Lamiales</taxon>
        <taxon>Gesneriaceae</taxon>
        <taxon>Didymocarpoideae</taxon>
        <taxon>Trichosporeae</taxon>
        <taxon>Loxocarpinae</taxon>
        <taxon>Dorcoceras</taxon>
    </lineage>
</organism>
<protein>
    <submittedName>
        <fullName evidence="2">Uncharacterized protein</fullName>
    </submittedName>
</protein>
<reference evidence="2 3" key="1">
    <citation type="journal article" date="2015" name="Proc. Natl. Acad. Sci. U.S.A.">
        <title>The resurrection genome of Boea hygrometrica: A blueprint for survival of dehydration.</title>
        <authorList>
            <person name="Xiao L."/>
            <person name="Yang G."/>
            <person name="Zhang L."/>
            <person name="Yang X."/>
            <person name="Zhao S."/>
            <person name="Ji Z."/>
            <person name="Zhou Q."/>
            <person name="Hu M."/>
            <person name="Wang Y."/>
            <person name="Chen M."/>
            <person name="Xu Y."/>
            <person name="Jin H."/>
            <person name="Xiao X."/>
            <person name="Hu G."/>
            <person name="Bao F."/>
            <person name="Hu Y."/>
            <person name="Wan P."/>
            <person name="Li L."/>
            <person name="Deng X."/>
            <person name="Kuang T."/>
            <person name="Xiang C."/>
            <person name="Zhu J.K."/>
            <person name="Oliver M.J."/>
            <person name="He Y."/>
        </authorList>
    </citation>
    <scope>NUCLEOTIDE SEQUENCE [LARGE SCALE GENOMIC DNA]</scope>
    <source>
        <strain evidence="3">cv. XS01</strain>
    </source>
</reference>
<dbReference type="AlphaFoldDB" id="A0A2Z6ZRU0"/>
<proteinExistence type="predicted"/>
<name>A0A2Z6ZRU0_9LAMI</name>
<keyword evidence="3" id="KW-1185">Reference proteome</keyword>
<feature type="signal peptide" evidence="1">
    <location>
        <begin position="1"/>
        <end position="22"/>
    </location>
</feature>
<dbReference type="OrthoDB" id="2015470at2759"/>
<evidence type="ECO:0000313" key="3">
    <source>
        <dbReference type="Proteomes" id="UP000250235"/>
    </source>
</evidence>